<organism evidence="1 2">
    <name type="scientific">Spiroplasma poulsonii</name>
    <dbReference type="NCBI Taxonomy" id="2138"/>
    <lineage>
        <taxon>Bacteria</taxon>
        <taxon>Bacillati</taxon>
        <taxon>Mycoplasmatota</taxon>
        <taxon>Mollicutes</taxon>
        <taxon>Entomoplasmatales</taxon>
        <taxon>Spiroplasmataceae</taxon>
        <taxon>Spiroplasma</taxon>
    </lineage>
</organism>
<accession>A0A2R6Y5N5</accession>
<keyword evidence="2" id="KW-1185">Reference proteome</keyword>
<sequence>MLIKWLGAQTDIEHYQTERELKMENGNLNAYPDLIITKNDDSEIYVEFERTRKSPDRFRSKLINLRGWLIASGKIHWITPTQTLVDWIEKQIKIIDAYPSQHTYEIWNK</sequence>
<dbReference type="AlphaFoldDB" id="A0A2R6Y5N5"/>
<dbReference type="Proteomes" id="UP000031565">
    <property type="component" value="Unassembled WGS sequence"/>
</dbReference>
<proteinExistence type="predicted"/>
<evidence type="ECO:0000313" key="2">
    <source>
        <dbReference type="Proteomes" id="UP000031565"/>
    </source>
</evidence>
<gene>
    <name evidence="1" type="ORF">SMSRO_SFP00280</name>
</gene>
<dbReference type="RefSeq" id="WP_105629071.1">
    <property type="nucleotide sequence ID" value="NZ_JTLV02000002.1"/>
</dbReference>
<name>A0A2R6Y5N5_9MOLU</name>
<comment type="caution">
    <text evidence="1">The sequence shown here is derived from an EMBL/GenBank/DDBJ whole genome shotgun (WGS) entry which is preliminary data.</text>
</comment>
<keyword evidence="1" id="KW-0614">Plasmid</keyword>
<geneLocation type="plasmid" evidence="1">
    <name>unnamed1</name>
</geneLocation>
<dbReference type="EMBL" id="JTLV02000002">
    <property type="protein sequence ID" value="PTQ58131.1"/>
    <property type="molecule type" value="Genomic_DNA"/>
</dbReference>
<evidence type="ECO:0000313" key="1">
    <source>
        <dbReference type="EMBL" id="PTQ58131.1"/>
    </source>
</evidence>
<protein>
    <submittedName>
        <fullName evidence="1">Uncharacterized protein</fullName>
    </submittedName>
</protein>
<reference evidence="1 2" key="1">
    <citation type="journal article" date="2015" name="MBio">
        <title>Genome sequence of the Drosophila melanogaster male-killing Spiroplasma strain MSRO endosymbiont.</title>
        <authorList>
            <person name="Paredes J.C."/>
            <person name="Herren J.K."/>
            <person name="Schupfer F."/>
            <person name="Marin R."/>
            <person name="Claverol S."/>
            <person name="Kuo C.H."/>
            <person name="Lemaitre B."/>
            <person name="Beven L."/>
        </authorList>
    </citation>
    <scope>NUCLEOTIDE SEQUENCE [LARGE SCALE GENOMIC DNA]</scope>
    <source>
        <strain evidence="1 2">MSRO</strain>
        <plasmid evidence="1">unnamed1</plasmid>
    </source>
</reference>